<evidence type="ECO:0000259" key="4">
    <source>
        <dbReference type="SMART" id="SM00861"/>
    </source>
</evidence>
<dbReference type="Pfam" id="PF00676">
    <property type="entry name" value="E1_dh"/>
    <property type="match status" value="1"/>
</dbReference>
<organism evidence="5 6">
    <name type="scientific">Candidatus Niyogibacteria bacterium CG10_big_fil_rev_8_21_14_0_10_42_19</name>
    <dbReference type="NCBI Taxonomy" id="1974725"/>
    <lineage>
        <taxon>Bacteria</taxon>
        <taxon>Candidatus Niyogiibacteriota</taxon>
    </lineage>
</organism>
<proteinExistence type="predicted"/>
<name>A0A2H0TGY1_9BACT</name>
<dbReference type="CDD" id="cd02000">
    <property type="entry name" value="TPP_E1_PDC_ADC_BCADC"/>
    <property type="match status" value="1"/>
</dbReference>
<dbReference type="Pfam" id="PF02779">
    <property type="entry name" value="Transket_pyr"/>
    <property type="match status" value="1"/>
</dbReference>
<dbReference type="Gene3D" id="3.40.50.970">
    <property type="match status" value="2"/>
</dbReference>
<sequence>MEVDMPNILDIALDNNTLKEMLKYMVATKYLEDLVAEDIKSPNKHCVGTAYLAPGHEAYSVGMAFALEKGDTLDSSHRDIGARMYLGRPIKRVALRRFLNHFGKKNGPTRGMDGTSHDHDDERGVGTFVSPMGAGAGVAVGKAFVHMMEGYKNVAVASFGEGASSAGRVHESMNLAGVLKFFKESTKDGKGKKLPVIFCCYNNQWAESVPVEDGVAGNLTDRFKSYGFSCVERIDGNDVIQVYLAVRRARKMAIEGKGPCAIEFLTFRVGPHGQHEAPDKYVPKEDIEFWKKEDKDPISRFKKYIFDKSILNNESYGKMFSEIKKDIDEAFDEAARAPEAVWDETYEDVFSPTADHAEPPSTSLIFQEKEFSYRETLSEALILEMKRDSKIVVFGQDVGWRMRGVFGEMQTTNPENGGSLKSPKAIEHIFGHERVFDTPIVESAQVAMGIGMAWQGWRPIVWIQFADFIATAIDDVKHAAWNYMRNRKAMPLVIMMPYGGGTGSGPFHSEDNMAMFCHMSGLKIVCPATPYDLAGLFRTAMRDNNPIMFYVHKTLFNVEKGKIPSEEYLIPFGKAKIYHQSNNANFTIIAWGAVLKEALLARKTLLSHGIIAEVIDPRTLVPFDLETVLKSFRKTGHAVIAHEASLNCGFGAEIASLLVYHAPDCLGGVGRVAGKDTCVPHAPKLEKGYLPNAAKIVEASLKIWNES</sequence>
<keyword evidence="2" id="KW-0560">Oxidoreductase</keyword>
<gene>
    <name evidence="5" type="ORF">COU46_02580</name>
</gene>
<dbReference type="GO" id="GO:0016624">
    <property type="term" value="F:oxidoreductase activity, acting on the aldehyde or oxo group of donors, disulfide as acceptor"/>
    <property type="evidence" value="ECO:0007669"/>
    <property type="project" value="InterPro"/>
</dbReference>
<comment type="caution">
    <text evidence="5">The sequence shown here is derived from an EMBL/GenBank/DDBJ whole genome shotgun (WGS) entry which is preliminary data.</text>
</comment>
<dbReference type="Proteomes" id="UP000229383">
    <property type="component" value="Unassembled WGS sequence"/>
</dbReference>
<evidence type="ECO:0000313" key="6">
    <source>
        <dbReference type="Proteomes" id="UP000229383"/>
    </source>
</evidence>
<dbReference type="InterPro" id="IPR005475">
    <property type="entry name" value="Transketolase-like_Pyr-bd"/>
</dbReference>
<dbReference type="SMART" id="SM00861">
    <property type="entry name" value="Transket_pyr"/>
    <property type="match status" value="1"/>
</dbReference>
<dbReference type="Gene3D" id="3.40.50.920">
    <property type="match status" value="1"/>
</dbReference>
<protein>
    <recommendedName>
        <fullName evidence="4">Transketolase-like pyrimidine-binding domain-containing protein</fullName>
    </recommendedName>
</protein>
<evidence type="ECO:0000313" key="5">
    <source>
        <dbReference type="EMBL" id="PIR70234.1"/>
    </source>
</evidence>
<evidence type="ECO:0000256" key="1">
    <source>
        <dbReference type="ARBA" id="ARBA00001964"/>
    </source>
</evidence>
<accession>A0A2H0TGY1</accession>
<comment type="cofactor">
    <cofactor evidence="1">
        <name>thiamine diphosphate</name>
        <dbReference type="ChEBI" id="CHEBI:58937"/>
    </cofactor>
</comment>
<dbReference type="SUPFAM" id="SSF52518">
    <property type="entry name" value="Thiamin diphosphate-binding fold (THDP-binding)"/>
    <property type="match status" value="2"/>
</dbReference>
<keyword evidence="3" id="KW-0786">Thiamine pyrophosphate</keyword>
<dbReference type="InterPro" id="IPR009014">
    <property type="entry name" value="Transketo_C/PFOR_II"/>
</dbReference>
<reference evidence="6" key="1">
    <citation type="submission" date="2017-09" db="EMBL/GenBank/DDBJ databases">
        <title>Depth-based differentiation of microbial function through sediment-hosted aquifers and enrichment of novel symbionts in the deep terrestrial subsurface.</title>
        <authorList>
            <person name="Probst A.J."/>
            <person name="Ladd B."/>
            <person name="Jarett J.K."/>
            <person name="Geller-Mcgrath D.E."/>
            <person name="Sieber C.M.K."/>
            <person name="Emerson J.B."/>
            <person name="Anantharaman K."/>
            <person name="Thomas B.C."/>
            <person name="Malmstrom R."/>
            <person name="Stieglmeier M."/>
            <person name="Klingl A."/>
            <person name="Woyke T."/>
            <person name="Ryan C.M."/>
            <person name="Banfield J.F."/>
        </authorList>
    </citation>
    <scope>NUCLEOTIDE SEQUENCE [LARGE SCALE GENOMIC DNA]</scope>
</reference>
<dbReference type="EMBL" id="PFCN01000031">
    <property type="protein sequence ID" value="PIR70234.1"/>
    <property type="molecule type" value="Genomic_DNA"/>
</dbReference>
<dbReference type="InterPro" id="IPR001017">
    <property type="entry name" value="DH_E1"/>
</dbReference>
<evidence type="ECO:0000256" key="2">
    <source>
        <dbReference type="ARBA" id="ARBA00023002"/>
    </source>
</evidence>
<dbReference type="InterPro" id="IPR033248">
    <property type="entry name" value="Transketolase_C"/>
</dbReference>
<evidence type="ECO:0000256" key="3">
    <source>
        <dbReference type="ARBA" id="ARBA00023052"/>
    </source>
</evidence>
<feature type="domain" description="Transketolase-like pyrimidine-binding" evidence="4">
    <location>
        <begin position="371"/>
        <end position="558"/>
    </location>
</feature>
<dbReference type="AlphaFoldDB" id="A0A2H0TGY1"/>
<dbReference type="InterPro" id="IPR029061">
    <property type="entry name" value="THDP-binding"/>
</dbReference>
<dbReference type="Pfam" id="PF02780">
    <property type="entry name" value="Transketolase_C"/>
    <property type="match status" value="1"/>
</dbReference>
<dbReference type="PANTHER" id="PTHR43257:SF2">
    <property type="entry name" value="PYRUVATE DEHYDROGENASE E1 COMPONENT SUBUNIT BETA"/>
    <property type="match status" value="1"/>
</dbReference>
<dbReference type="PANTHER" id="PTHR43257">
    <property type="entry name" value="PYRUVATE DEHYDROGENASE E1 COMPONENT BETA SUBUNIT"/>
    <property type="match status" value="1"/>
</dbReference>
<dbReference type="SUPFAM" id="SSF52922">
    <property type="entry name" value="TK C-terminal domain-like"/>
    <property type="match status" value="1"/>
</dbReference>